<accession>A0A1Z4N225</accession>
<dbReference type="InterPro" id="IPR050330">
    <property type="entry name" value="Bact_OuterMem_StrucFunc"/>
</dbReference>
<feature type="domain" description="OmpA-like" evidence="4">
    <location>
        <begin position="506"/>
        <end position="629"/>
    </location>
</feature>
<sequence>MSNKSTDEIAKESLKSLSNGKQISIAINPAVALRETQSSSSDNASSNSSAQSVAINSPGSNHHVQNNDELNILRSLLLGVEPTALNKLYERLENPQIQAEDISRLLPEAVVLRSKQDKQLGEAIVTTVETALQNSIQQDQNRLSETFFPIIGPATRKAISTALEEMLQSLNQTLEHSLSPQSLQWRLEAKKTGKSFAEIILLRTLVYRVEQVFLIHRNTGLLLQHLIAPQVTTQDPDLVSAMLTAIQDFVRDSFSIGTEDGLQSLQFGELTIWIEEGPQAVLAAIIRGKPPQELRLTLKDALEKIHLRLSSEMNNFVGDTEPFITSKPYLEACLAEGYKSPPKKNYIYAWGFLGTIAIACSVWGFLTIREQFRWYSYIQKLESQPGIVVVNTEQRQGKHFISGMRDPLAVDPKKLIQLANINPKSVIGQWQPYISLDPQLITLRSEKLLQPPKTVTLKVDENGILNASGAAPRQWISQSRNLWRFIPGVTQFNDNNLQDIALIQLESYKQQIEQEMLFFSEGTTELIAGEVNKLPNLAIKINQLLDIAQSLNKNVSLQISGHTSTTGTEQINNLLSQARANKILAELTAQGINSSKLKTEGLGDTALSSQPELAPADNRRVTFRVLITDTSQLKQPQ</sequence>
<dbReference type="Pfam" id="PF00691">
    <property type="entry name" value="OmpA"/>
    <property type="match status" value="1"/>
</dbReference>
<keyword evidence="1 3" id="KW-0472">Membrane</keyword>
<dbReference type="PANTHER" id="PTHR30329">
    <property type="entry name" value="STATOR ELEMENT OF FLAGELLAR MOTOR COMPLEX"/>
    <property type="match status" value="1"/>
</dbReference>
<dbReference type="RefSeq" id="WP_096577990.1">
    <property type="nucleotide sequence ID" value="NZ_CAWNJS010000001.1"/>
</dbReference>
<protein>
    <submittedName>
        <fullName evidence="5">OmpA/MotB domain-containing protein</fullName>
    </submittedName>
</protein>
<dbReference type="GO" id="GO:0016020">
    <property type="term" value="C:membrane"/>
    <property type="evidence" value="ECO:0007669"/>
    <property type="project" value="UniProtKB-UniRule"/>
</dbReference>
<organism evidence="5 6">
    <name type="scientific">Tolypothrix tenuis PCC 7101</name>
    <dbReference type="NCBI Taxonomy" id="231146"/>
    <lineage>
        <taxon>Bacteria</taxon>
        <taxon>Bacillati</taxon>
        <taxon>Cyanobacteriota</taxon>
        <taxon>Cyanophyceae</taxon>
        <taxon>Nostocales</taxon>
        <taxon>Tolypothrichaceae</taxon>
        <taxon>Tolypothrix</taxon>
    </lineage>
</organism>
<evidence type="ECO:0000313" key="6">
    <source>
        <dbReference type="Proteomes" id="UP000218785"/>
    </source>
</evidence>
<evidence type="ECO:0000313" key="5">
    <source>
        <dbReference type="EMBL" id="BAY99681.1"/>
    </source>
</evidence>
<dbReference type="KEGG" id="ttq:NIES37_36640"/>
<dbReference type="AlphaFoldDB" id="A0A1Z4N225"/>
<dbReference type="CDD" id="cd07185">
    <property type="entry name" value="OmpA_C-like"/>
    <property type="match status" value="1"/>
</dbReference>
<reference evidence="5 6" key="1">
    <citation type="submission" date="2017-06" db="EMBL/GenBank/DDBJ databases">
        <title>Genome sequencing of cyanobaciteial culture collection at National Institute for Environmental Studies (NIES).</title>
        <authorList>
            <person name="Hirose Y."/>
            <person name="Shimura Y."/>
            <person name="Fujisawa T."/>
            <person name="Nakamura Y."/>
            <person name="Kawachi M."/>
        </authorList>
    </citation>
    <scope>NUCLEOTIDE SEQUENCE [LARGE SCALE GENOMIC DNA]</scope>
    <source>
        <strain evidence="5 6">NIES-37</strain>
    </source>
</reference>
<evidence type="ECO:0000256" key="1">
    <source>
        <dbReference type="PROSITE-ProRule" id="PRU00473"/>
    </source>
</evidence>
<dbReference type="SUPFAM" id="SSF103088">
    <property type="entry name" value="OmpA-like"/>
    <property type="match status" value="1"/>
</dbReference>
<keyword evidence="3" id="KW-1133">Transmembrane helix</keyword>
<evidence type="ECO:0000256" key="3">
    <source>
        <dbReference type="SAM" id="Phobius"/>
    </source>
</evidence>
<name>A0A1Z4N225_9CYAN</name>
<proteinExistence type="predicted"/>
<feature type="region of interest" description="Disordered" evidence="2">
    <location>
        <begin position="36"/>
        <end position="64"/>
    </location>
</feature>
<evidence type="ECO:0000259" key="4">
    <source>
        <dbReference type="PROSITE" id="PS51123"/>
    </source>
</evidence>
<dbReference type="InterPro" id="IPR036737">
    <property type="entry name" value="OmpA-like_sf"/>
</dbReference>
<dbReference type="PROSITE" id="PS51123">
    <property type="entry name" value="OMPA_2"/>
    <property type="match status" value="1"/>
</dbReference>
<feature type="compositionally biased region" description="Low complexity" evidence="2">
    <location>
        <begin position="38"/>
        <end position="57"/>
    </location>
</feature>
<dbReference type="Proteomes" id="UP000218785">
    <property type="component" value="Chromosome"/>
</dbReference>
<dbReference type="EMBL" id="AP018248">
    <property type="protein sequence ID" value="BAY99681.1"/>
    <property type="molecule type" value="Genomic_DNA"/>
</dbReference>
<keyword evidence="3" id="KW-0812">Transmembrane</keyword>
<dbReference type="PANTHER" id="PTHR30329:SF21">
    <property type="entry name" value="LIPOPROTEIN YIAD-RELATED"/>
    <property type="match status" value="1"/>
</dbReference>
<evidence type="ECO:0000256" key="2">
    <source>
        <dbReference type="SAM" id="MobiDB-lite"/>
    </source>
</evidence>
<keyword evidence="6" id="KW-1185">Reference proteome</keyword>
<feature type="transmembrane region" description="Helical" evidence="3">
    <location>
        <begin position="347"/>
        <end position="366"/>
    </location>
</feature>
<dbReference type="InterPro" id="IPR006665">
    <property type="entry name" value="OmpA-like"/>
</dbReference>
<dbReference type="Gene3D" id="3.30.1330.60">
    <property type="entry name" value="OmpA-like domain"/>
    <property type="match status" value="1"/>
</dbReference>
<gene>
    <name evidence="5" type="ORF">NIES37_36640</name>
</gene>